<reference evidence="1" key="1">
    <citation type="journal article" date="2020" name="Nature">
        <title>Giant virus diversity and host interactions through global metagenomics.</title>
        <authorList>
            <person name="Schulz F."/>
            <person name="Roux S."/>
            <person name="Paez-Espino D."/>
            <person name="Jungbluth S."/>
            <person name="Walsh D.A."/>
            <person name="Denef V.J."/>
            <person name="McMahon K.D."/>
            <person name="Konstantinidis K.T."/>
            <person name="Eloe-Fadrosh E.A."/>
            <person name="Kyrpides N.C."/>
            <person name="Woyke T."/>
        </authorList>
    </citation>
    <scope>NUCLEOTIDE SEQUENCE</scope>
    <source>
        <strain evidence="1">GVMAG-M-3300009155-2</strain>
    </source>
</reference>
<organism evidence="1">
    <name type="scientific">viral metagenome</name>
    <dbReference type="NCBI Taxonomy" id="1070528"/>
    <lineage>
        <taxon>unclassified sequences</taxon>
        <taxon>metagenomes</taxon>
        <taxon>organismal metagenomes</taxon>
    </lineage>
</organism>
<dbReference type="EMBL" id="MN738916">
    <property type="protein sequence ID" value="QHT31226.1"/>
    <property type="molecule type" value="Genomic_DNA"/>
</dbReference>
<name>A0A6C0EPV6_9ZZZZ</name>
<protein>
    <submittedName>
        <fullName evidence="1">Uncharacterized protein</fullName>
    </submittedName>
</protein>
<dbReference type="AlphaFoldDB" id="A0A6C0EPV6"/>
<accession>A0A6C0EPV6</accession>
<evidence type="ECO:0000313" key="1">
    <source>
        <dbReference type="EMBL" id="QHT31226.1"/>
    </source>
</evidence>
<proteinExistence type="predicted"/>
<sequence length="293" mass="34573">MNCKLYTINPLKALQTHTNKMNANMSLYIPRVFANISKEKIAGVFECLRLGKVSRIDFVSKLDRENVQYNAVYVHFEHWYSTDAARNFQERLMNPEKETRVVYDDPWYWIVLENKGTKHASGSRKQRVFVDETSASRQTNFETPKKMMTNADFAAMVNAPIKNKQKLHLERDDDFVSACRNIDFNEADYEANMMESGKPVWDVEDEDLEEFLEQMDDTDNFMMNNIDCEMVDSSYAARLEQEITALRYDLNEICKYVHQTKILQEENDALKSEIYYLRELRSIDQRIHPEMVF</sequence>